<dbReference type="EMBL" id="JAWHQM010000060">
    <property type="protein sequence ID" value="KAK5635948.1"/>
    <property type="molecule type" value="Genomic_DNA"/>
</dbReference>
<keyword evidence="2" id="KW-1185">Reference proteome</keyword>
<dbReference type="Proteomes" id="UP001305414">
    <property type="component" value="Unassembled WGS sequence"/>
</dbReference>
<organism evidence="1 2">
    <name type="scientific">Xylaria bambusicola</name>
    <dbReference type="NCBI Taxonomy" id="326684"/>
    <lineage>
        <taxon>Eukaryota</taxon>
        <taxon>Fungi</taxon>
        <taxon>Dikarya</taxon>
        <taxon>Ascomycota</taxon>
        <taxon>Pezizomycotina</taxon>
        <taxon>Sordariomycetes</taxon>
        <taxon>Xylariomycetidae</taxon>
        <taxon>Xylariales</taxon>
        <taxon>Xylariaceae</taxon>
        <taxon>Xylaria</taxon>
    </lineage>
</organism>
<evidence type="ECO:0000313" key="1">
    <source>
        <dbReference type="EMBL" id="KAK5635948.1"/>
    </source>
</evidence>
<comment type="caution">
    <text evidence="1">The sequence shown here is derived from an EMBL/GenBank/DDBJ whole genome shotgun (WGS) entry which is preliminary data.</text>
</comment>
<dbReference type="AlphaFoldDB" id="A0AAN7ZE80"/>
<proteinExistence type="predicted"/>
<name>A0AAN7ZE80_9PEZI</name>
<accession>A0AAN7ZE80</accession>
<protein>
    <submittedName>
        <fullName evidence="1">Uncharacterized protein</fullName>
    </submittedName>
</protein>
<evidence type="ECO:0000313" key="2">
    <source>
        <dbReference type="Proteomes" id="UP001305414"/>
    </source>
</evidence>
<reference evidence="1 2" key="1">
    <citation type="submission" date="2023-10" db="EMBL/GenBank/DDBJ databases">
        <title>Draft genome sequence of Xylaria bambusicola isolate GMP-LS, the root and basal stem rot pathogen of sugarcane in Indonesia.</title>
        <authorList>
            <person name="Selvaraj P."/>
            <person name="Muralishankar V."/>
            <person name="Muruganantham S."/>
            <person name="Sp S."/>
            <person name="Haryani S."/>
            <person name="Lau K.J.X."/>
            <person name="Naqvi N.I."/>
        </authorList>
    </citation>
    <scope>NUCLEOTIDE SEQUENCE [LARGE SCALE GENOMIC DNA]</scope>
    <source>
        <strain evidence="1">GMP-LS</strain>
    </source>
</reference>
<sequence>MLISPLEQRIVISAHVVGAPTGASFSFALEVGVGCAHDGLAEVIEAVGRVVSDFVGQVCALVAALVVVHDVRQAVQLVEDGHHVGRSIGIPVQRHYIRIGQDVVGSVVGDLDVPSSVYRGENNGLVPTLDVYL</sequence>
<gene>
    <name evidence="1" type="ORF">RRF57_011660</name>
</gene>